<dbReference type="Gene3D" id="3.40.50.300">
    <property type="entry name" value="P-loop containing nucleotide triphosphate hydrolases"/>
    <property type="match status" value="1"/>
</dbReference>
<name>A0A6M3IQA5_9ZZZZ</name>
<proteinExistence type="predicted"/>
<dbReference type="AlphaFoldDB" id="A0A6M3IQA5"/>
<reference evidence="1" key="1">
    <citation type="submission" date="2020-03" db="EMBL/GenBank/DDBJ databases">
        <title>The deep terrestrial virosphere.</title>
        <authorList>
            <person name="Holmfeldt K."/>
            <person name="Nilsson E."/>
            <person name="Simone D."/>
            <person name="Lopez-Fernandez M."/>
            <person name="Wu X."/>
            <person name="de Brujin I."/>
            <person name="Lundin D."/>
            <person name="Andersson A."/>
            <person name="Bertilsson S."/>
            <person name="Dopson M."/>
        </authorList>
    </citation>
    <scope>NUCLEOTIDE SEQUENCE</scope>
    <source>
        <strain evidence="1">MM415B01269</strain>
    </source>
</reference>
<sequence length="492" mass="56567">MRTMEEILEGEELSEFLIKCSGDFKFFCERVLGITEYGGIHDYMIEWVKLVNRNERVIIRAPSGFAKTTILGVAYPLWWAFTKSNQKILLISRTISQSKDALLYQIKDYIEDNELLRELIPKDVEKTWNQTQLKTTNKNTIINRPYAISIKGYRADIIICDEIDSYDDPDIFFDHVLSRVNPGGKIIGITTPEGPTKLVGLIEDRDLGKNEYIIRTYPAIIDCKIKGDLSTGKSIWSERFSIDELMSRRSQQGEQKWQKNYMCNVMAEEENAIFKAKHVQSCKDFNRKFTTEKYNKTSQVYIGCDFAIASGPTADFDVYVVVEKVDDLAIIKFAEIHKGLPPSEKVRRIENLYELHKPVMIICDESNIGGAIIPQLRAKGLPVEAQSFQSKARTQILNNLKVLIDNKRLIIPKHPEDLEAIKFSNTLEYELICFQEVKTKYLLSYQSKAAHDDTVMALAMAVKRIKIHDNFQDYISVRGDLEDLRFGINKNI</sequence>
<dbReference type="InterPro" id="IPR027417">
    <property type="entry name" value="P-loop_NTPase"/>
</dbReference>
<organism evidence="1">
    <name type="scientific">viral metagenome</name>
    <dbReference type="NCBI Taxonomy" id="1070528"/>
    <lineage>
        <taxon>unclassified sequences</taxon>
        <taxon>metagenomes</taxon>
        <taxon>organismal metagenomes</taxon>
    </lineage>
</organism>
<dbReference type="EMBL" id="MT141374">
    <property type="protein sequence ID" value="QJA59553.1"/>
    <property type="molecule type" value="Genomic_DNA"/>
</dbReference>
<evidence type="ECO:0000313" key="1">
    <source>
        <dbReference type="EMBL" id="QJA59553.1"/>
    </source>
</evidence>
<protein>
    <submittedName>
        <fullName evidence="1">Putative terminase</fullName>
    </submittedName>
</protein>
<dbReference type="Gene3D" id="3.30.420.240">
    <property type="match status" value="1"/>
</dbReference>
<accession>A0A6M3IQA5</accession>
<gene>
    <name evidence="1" type="ORF">MM415B01269_0023</name>
</gene>